<dbReference type="Proteomes" id="UP000577707">
    <property type="component" value="Unassembled WGS sequence"/>
</dbReference>
<sequence length="276" mass="28952">MTRQIEGTAVIVTGGARGIGRATVERLARAGASVAVGDLDPDLAAEFTAGLGPRVMAAHLDVTDPASWRAFLESVAELGPWDVLVNNAGIMPLGSVLKEDDALTRAIFEVNVHGPINGIKAVAPAMVDRGQGHIVNVASAVGRVPVPDAATYSASKFAVVGFSEALRMELAPSGVDVSLILPAVVQTELSDGVPAAKGMKPVTAEDVAEAIESVIREPRPEVWVPNWAQALTKITQAMPRSVQDFVDRATNASQLLAGVDPAARAAYEERVRRNVR</sequence>
<dbReference type="PRINTS" id="PR00081">
    <property type="entry name" value="GDHRDH"/>
</dbReference>
<dbReference type="SUPFAM" id="SSF51735">
    <property type="entry name" value="NAD(P)-binding Rossmann-fold domains"/>
    <property type="match status" value="1"/>
</dbReference>
<evidence type="ECO:0000313" key="5">
    <source>
        <dbReference type="Proteomes" id="UP000577707"/>
    </source>
</evidence>
<comment type="caution">
    <text evidence="4">The sequence shown here is derived from an EMBL/GenBank/DDBJ whole genome shotgun (WGS) entry which is preliminary data.</text>
</comment>
<protein>
    <submittedName>
        <fullName evidence="4">Short-subunit dehydrogenase</fullName>
    </submittedName>
</protein>
<evidence type="ECO:0000256" key="1">
    <source>
        <dbReference type="ARBA" id="ARBA00006484"/>
    </source>
</evidence>
<proteinExistence type="inferred from homology"/>
<name>A0A7W5A597_9ACTN</name>
<dbReference type="InterPro" id="IPR002347">
    <property type="entry name" value="SDR_fam"/>
</dbReference>
<evidence type="ECO:0000256" key="3">
    <source>
        <dbReference type="RuleBase" id="RU000363"/>
    </source>
</evidence>
<dbReference type="RefSeq" id="WP_183545615.1">
    <property type="nucleotide sequence ID" value="NZ_BMQT01000007.1"/>
</dbReference>
<dbReference type="NCBIfam" id="NF005878">
    <property type="entry name" value="PRK07825.1"/>
    <property type="match status" value="1"/>
</dbReference>
<evidence type="ECO:0000313" key="4">
    <source>
        <dbReference type="EMBL" id="MBB3089660.1"/>
    </source>
</evidence>
<dbReference type="Gene3D" id="3.40.50.720">
    <property type="entry name" value="NAD(P)-binding Rossmann-like Domain"/>
    <property type="match status" value="1"/>
</dbReference>
<dbReference type="InterPro" id="IPR020904">
    <property type="entry name" value="Sc_DH/Rdtase_CS"/>
</dbReference>
<accession>A0A7W5A597</accession>
<dbReference type="AlphaFoldDB" id="A0A7W5A597"/>
<keyword evidence="5" id="KW-1185">Reference proteome</keyword>
<dbReference type="Pfam" id="PF00106">
    <property type="entry name" value="adh_short"/>
    <property type="match status" value="1"/>
</dbReference>
<gene>
    <name evidence="4" type="ORF">FHS12_002609</name>
</gene>
<comment type="similarity">
    <text evidence="1 3">Belongs to the short-chain dehydrogenases/reductases (SDR) family.</text>
</comment>
<dbReference type="PANTHER" id="PTHR24322:SF736">
    <property type="entry name" value="RETINOL DEHYDROGENASE 10"/>
    <property type="match status" value="1"/>
</dbReference>
<dbReference type="EMBL" id="JACHXG010000005">
    <property type="protein sequence ID" value="MBB3089660.1"/>
    <property type="molecule type" value="Genomic_DNA"/>
</dbReference>
<dbReference type="InterPro" id="IPR036291">
    <property type="entry name" value="NAD(P)-bd_dom_sf"/>
</dbReference>
<organism evidence="4 5">
    <name type="scientific">Nocardioides albus</name>
    <dbReference type="NCBI Taxonomy" id="1841"/>
    <lineage>
        <taxon>Bacteria</taxon>
        <taxon>Bacillati</taxon>
        <taxon>Actinomycetota</taxon>
        <taxon>Actinomycetes</taxon>
        <taxon>Propionibacteriales</taxon>
        <taxon>Nocardioidaceae</taxon>
        <taxon>Nocardioides</taxon>
    </lineage>
</organism>
<dbReference type="PROSITE" id="PS00061">
    <property type="entry name" value="ADH_SHORT"/>
    <property type="match status" value="1"/>
</dbReference>
<evidence type="ECO:0000256" key="2">
    <source>
        <dbReference type="ARBA" id="ARBA00023002"/>
    </source>
</evidence>
<reference evidence="4 5" key="1">
    <citation type="submission" date="2020-08" db="EMBL/GenBank/DDBJ databases">
        <title>Genomic Encyclopedia of Type Strains, Phase III (KMG-III): the genomes of soil and plant-associated and newly described type strains.</title>
        <authorList>
            <person name="Whitman W."/>
        </authorList>
    </citation>
    <scope>NUCLEOTIDE SEQUENCE [LARGE SCALE GENOMIC DNA]</scope>
    <source>
        <strain evidence="4 5">CECT 3302</strain>
    </source>
</reference>
<dbReference type="PRINTS" id="PR00080">
    <property type="entry name" value="SDRFAMILY"/>
</dbReference>
<dbReference type="CDD" id="cd05233">
    <property type="entry name" value="SDR_c"/>
    <property type="match status" value="1"/>
</dbReference>
<dbReference type="GO" id="GO:0016616">
    <property type="term" value="F:oxidoreductase activity, acting on the CH-OH group of donors, NAD or NADP as acceptor"/>
    <property type="evidence" value="ECO:0007669"/>
    <property type="project" value="TreeGrafter"/>
</dbReference>
<keyword evidence="2" id="KW-0560">Oxidoreductase</keyword>
<dbReference type="PANTHER" id="PTHR24322">
    <property type="entry name" value="PKSB"/>
    <property type="match status" value="1"/>
</dbReference>